<dbReference type="AlphaFoldDB" id="A0A4Q7UA54"/>
<sequence length="127" mass="14078">MVTLLIRIKDDQSTSEQLDELAIDLREVILESGVGSAERRSGQPVLPGTRGVELLEVGALVVQVALETGLLADVIQRIRDWRGRQQVQHVEIELNGSRLVVSNATMEQQQALVEHFVKSTLEKAQRA</sequence>
<protein>
    <submittedName>
        <fullName evidence="1">Uncharacterized protein</fullName>
    </submittedName>
</protein>
<evidence type="ECO:0000313" key="1">
    <source>
        <dbReference type="EMBL" id="RZT77866.1"/>
    </source>
</evidence>
<proteinExistence type="predicted"/>
<comment type="caution">
    <text evidence="1">The sequence shown here is derived from an EMBL/GenBank/DDBJ whole genome shotgun (WGS) entry which is preliminary data.</text>
</comment>
<keyword evidence="2" id="KW-1185">Reference proteome</keyword>
<name>A0A4Q7UA54_9ACTN</name>
<dbReference type="EMBL" id="SHKK01000001">
    <property type="protein sequence ID" value="RZT77866.1"/>
    <property type="molecule type" value="Genomic_DNA"/>
</dbReference>
<accession>A0A4Q7UA54</accession>
<reference evidence="1 2" key="1">
    <citation type="submission" date="2019-02" db="EMBL/GenBank/DDBJ databases">
        <title>Sequencing the genomes of 1000 actinobacteria strains.</title>
        <authorList>
            <person name="Klenk H.-P."/>
        </authorList>
    </citation>
    <scope>NUCLEOTIDE SEQUENCE [LARGE SCALE GENOMIC DNA]</scope>
    <source>
        <strain evidence="1 2">DSM 45888</strain>
    </source>
</reference>
<dbReference type="Proteomes" id="UP000293781">
    <property type="component" value="Unassembled WGS sequence"/>
</dbReference>
<organism evidence="1 2">
    <name type="scientific">Micromonospora violae</name>
    <dbReference type="NCBI Taxonomy" id="1278207"/>
    <lineage>
        <taxon>Bacteria</taxon>
        <taxon>Bacillati</taxon>
        <taxon>Actinomycetota</taxon>
        <taxon>Actinomycetes</taxon>
        <taxon>Micromonosporales</taxon>
        <taxon>Micromonosporaceae</taxon>
        <taxon>Micromonospora</taxon>
    </lineage>
</organism>
<gene>
    <name evidence="1" type="ORF">EV382_1033</name>
</gene>
<evidence type="ECO:0000313" key="2">
    <source>
        <dbReference type="Proteomes" id="UP000293781"/>
    </source>
</evidence>